<dbReference type="PANTHER" id="PTHR30126:SF40">
    <property type="entry name" value="HTH-TYPE TRANSCRIPTIONAL REGULATOR GLTR"/>
    <property type="match status" value="1"/>
</dbReference>
<sequence>MTDLRLIQYFEAVYRLLSFSKAAEELHLTHSAVTRAIKALEDAWDTPLFYRTTRSVVPTEAGERLYPRAVELLAFSATVMRETVSGDRELKIVGGPIAYDILLPTVINAYRQVAPRMRVRADVMSPHAAVEALVQRHADVVIFNMSTLQAMPHASRLRFNEIMSEPYIMVFRPNHPIMDMDNQFESLLAFPWAFPGYLDYLDGQLPDGMAEALAGADAPQYTLYSPTACMNLSMMSDILTIVPVSLAQANLDSGRLAGKRLPGLPDYRVGLGFRREAEQEPHIRDLLGCVDSVGRTLSRENAQRLKELS</sequence>
<dbReference type="GO" id="GO:0003700">
    <property type="term" value="F:DNA-binding transcription factor activity"/>
    <property type="evidence" value="ECO:0007669"/>
    <property type="project" value="InterPro"/>
</dbReference>
<evidence type="ECO:0000313" key="6">
    <source>
        <dbReference type="EMBL" id="KDA04448.1"/>
    </source>
</evidence>
<keyword evidence="4" id="KW-0804">Transcription</keyword>
<dbReference type="SUPFAM" id="SSF53850">
    <property type="entry name" value="Periplasmic binding protein-like II"/>
    <property type="match status" value="1"/>
</dbReference>
<evidence type="ECO:0000256" key="3">
    <source>
        <dbReference type="ARBA" id="ARBA00023125"/>
    </source>
</evidence>
<dbReference type="InterPro" id="IPR036388">
    <property type="entry name" value="WH-like_DNA-bd_sf"/>
</dbReference>
<dbReference type="eggNOG" id="COG0583">
    <property type="taxonomic scope" value="Bacteria"/>
</dbReference>
<dbReference type="InterPro" id="IPR000847">
    <property type="entry name" value="LysR_HTH_N"/>
</dbReference>
<name>A0A059GDA5_9PROT</name>
<dbReference type="FunFam" id="1.10.10.10:FF:000001">
    <property type="entry name" value="LysR family transcriptional regulator"/>
    <property type="match status" value="1"/>
</dbReference>
<keyword evidence="3" id="KW-0238">DNA-binding</keyword>
<evidence type="ECO:0000256" key="1">
    <source>
        <dbReference type="ARBA" id="ARBA00009437"/>
    </source>
</evidence>
<organism evidence="6 7">
    <name type="scientific">Hyphomonas oceanitis SCH89</name>
    <dbReference type="NCBI Taxonomy" id="1280953"/>
    <lineage>
        <taxon>Bacteria</taxon>
        <taxon>Pseudomonadati</taxon>
        <taxon>Pseudomonadota</taxon>
        <taxon>Alphaproteobacteria</taxon>
        <taxon>Hyphomonadales</taxon>
        <taxon>Hyphomonadaceae</taxon>
        <taxon>Hyphomonas</taxon>
    </lineage>
</organism>
<dbReference type="PROSITE" id="PS50931">
    <property type="entry name" value="HTH_LYSR"/>
    <property type="match status" value="1"/>
</dbReference>
<proteinExistence type="inferred from homology"/>
<protein>
    <submittedName>
        <fullName evidence="6">LysR family transcriptional regulator</fullName>
    </submittedName>
</protein>
<dbReference type="PATRIC" id="fig|1280953.3.peg.230"/>
<dbReference type="OrthoDB" id="9815174at2"/>
<dbReference type="Proteomes" id="UP000024942">
    <property type="component" value="Unassembled WGS sequence"/>
</dbReference>
<gene>
    <name evidence="6" type="ORF">HOC_01155</name>
</gene>
<dbReference type="GO" id="GO:0000976">
    <property type="term" value="F:transcription cis-regulatory region binding"/>
    <property type="evidence" value="ECO:0007669"/>
    <property type="project" value="TreeGrafter"/>
</dbReference>
<dbReference type="Gene3D" id="1.10.10.10">
    <property type="entry name" value="Winged helix-like DNA-binding domain superfamily/Winged helix DNA-binding domain"/>
    <property type="match status" value="1"/>
</dbReference>
<dbReference type="Pfam" id="PF00126">
    <property type="entry name" value="HTH_1"/>
    <property type="match status" value="1"/>
</dbReference>
<comment type="caution">
    <text evidence="6">The sequence shown here is derived from an EMBL/GenBank/DDBJ whole genome shotgun (WGS) entry which is preliminary data.</text>
</comment>
<reference evidence="6 7" key="1">
    <citation type="journal article" date="2014" name="Antonie Van Leeuwenhoek">
        <title>Hyphomonas beringensis sp. nov. and Hyphomonas chukchiensis sp. nov., isolated from surface seawater of the Bering Sea and Chukchi Sea.</title>
        <authorList>
            <person name="Li C."/>
            <person name="Lai Q."/>
            <person name="Li G."/>
            <person name="Dong C."/>
            <person name="Wang J."/>
            <person name="Liao Y."/>
            <person name="Shao Z."/>
        </authorList>
    </citation>
    <scope>NUCLEOTIDE SEQUENCE [LARGE SCALE GENOMIC DNA]</scope>
    <source>
        <strain evidence="6 7">SCH89</strain>
    </source>
</reference>
<dbReference type="RefSeq" id="WP_035534935.1">
    <property type="nucleotide sequence ID" value="NZ_ARYL01000001.1"/>
</dbReference>
<dbReference type="SUPFAM" id="SSF46785">
    <property type="entry name" value="Winged helix' DNA-binding domain"/>
    <property type="match status" value="1"/>
</dbReference>
<dbReference type="EMBL" id="ARYL01000001">
    <property type="protein sequence ID" value="KDA04448.1"/>
    <property type="molecule type" value="Genomic_DNA"/>
</dbReference>
<dbReference type="AlphaFoldDB" id="A0A059GDA5"/>
<dbReference type="STRING" id="1280953.HOC_01155"/>
<dbReference type="PRINTS" id="PR00039">
    <property type="entry name" value="HTHLYSR"/>
</dbReference>
<evidence type="ECO:0000313" key="7">
    <source>
        <dbReference type="Proteomes" id="UP000024942"/>
    </source>
</evidence>
<comment type="similarity">
    <text evidence="1">Belongs to the LysR transcriptional regulatory family.</text>
</comment>
<feature type="domain" description="HTH lysR-type" evidence="5">
    <location>
        <begin position="1"/>
        <end position="59"/>
    </location>
</feature>
<dbReference type="InterPro" id="IPR036390">
    <property type="entry name" value="WH_DNA-bd_sf"/>
</dbReference>
<keyword evidence="2" id="KW-0805">Transcription regulation</keyword>
<dbReference type="Gene3D" id="3.40.190.10">
    <property type="entry name" value="Periplasmic binding protein-like II"/>
    <property type="match status" value="2"/>
</dbReference>
<dbReference type="Pfam" id="PF03466">
    <property type="entry name" value="LysR_substrate"/>
    <property type="match status" value="1"/>
</dbReference>
<evidence type="ECO:0000259" key="5">
    <source>
        <dbReference type="PROSITE" id="PS50931"/>
    </source>
</evidence>
<evidence type="ECO:0000256" key="4">
    <source>
        <dbReference type="ARBA" id="ARBA00023163"/>
    </source>
</evidence>
<dbReference type="InterPro" id="IPR005119">
    <property type="entry name" value="LysR_subst-bd"/>
</dbReference>
<evidence type="ECO:0000256" key="2">
    <source>
        <dbReference type="ARBA" id="ARBA00023015"/>
    </source>
</evidence>
<keyword evidence="7" id="KW-1185">Reference proteome</keyword>
<accession>A0A059GDA5</accession>
<dbReference type="PANTHER" id="PTHR30126">
    <property type="entry name" value="HTH-TYPE TRANSCRIPTIONAL REGULATOR"/>
    <property type="match status" value="1"/>
</dbReference>